<dbReference type="Proteomes" id="UP001062846">
    <property type="component" value="Chromosome 6"/>
</dbReference>
<evidence type="ECO:0000313" key="2">
    <source>
        <dbReference type="Proteomes" id="UP001062846"/>
    </source>
</evidence>
<name>A0ACC0NDR1_RHOML</name>
<comment type="caution">
    <text evidence="1">The sequence shown here is derived from an EMBL/GenBank/DDBJ whole genome shotgun (WGS) entry which is preliminary data.</text>
</comment>
<organism evidence="1 2">
    <name type="scientific">Rhododendron molle</name>
    <name type="common">Chinese azalea</name>
    <name type="synonym">Azalea mollis</name>
    <dbReference type="NCBI Taxonomy" id="49168"/>
    <lineage>
        <taxon>Eukaryota</taxon>
        <taxon>Viridiplantae</taxon>
        <taxon>Streptophyta</taxon>
        <taxon>Embryophyta</taxon>
        <taxon>Tracheophyta</taxon>
        <taxon>Spermatophyta</taxon>
        <taxon>Magnoliopsida</taxon>
        <taxon>eudicotyledons</taxon>
        <taxon>Gunneridae</taxon>
        <taxon>Pentapetalae</taxon>
        <taxon>asterids</taxon>
        <taxon>Ericales</taxon>
        <taxon>Ericaceae</taxon>
        <taxon>Ericoideae</taxon>
        <taxon>Rhodoreae</taxon>
        <taxon>Rhododendron</taxon>
    </lineage>
</organism>
<protein>
    <submittedName>
        <fullName evidence="1">Uncharacterized protein</fullName>
    </submittedName>
</protein>
<accession>A0ACC0NDR1</accession>
<reference evidence="1" key="1">
    <citation type="submission" date="2022-02" db="EMBL/GenBank/DDBJ databases">
        <title>Plant Genome Project.</title>
        <authorList>
            <person name="Zhang R.-G."/>
        </authorList>
    </citation>
    <scope>NUCLEOTIDE SEQUENCE</scope>
    <source>
        <strain evidence="1">AT1</strain>
    </source>
</reference>
<evidence type="ECO:0000313" key="1">
    <source>
        <dbReference type="EMBL" id="KAI8551381.1"/>
    </source>
</evidence>
<dbReference type="EMBL" id="CM046393">
    <property type="protein sequence ID" value="KAI8551381.1"/>
    <property type="molecule type" value="Genomic_DNA"/>
</dbReference>
<sequence length="64" mass="7075">MGLGRKKICGELLRGWLEISWRLSLCVEVEANDAQCKCCRSYSLLEGHSLVPCAGDCKCFHSNG</sequence>
<proteinExistence type="predicted"/>
<gene>
    <name evidence="1" type="ORF">RHMOL_Rhmol06G0181500</name>
</gene>
<keyword evidence="2" id="KW-1185">Reference proteome</keyword>